<dbReference type="GO" id="GO:0000151">
    <property type="term" value="C:ubiquitin ligase complex"/>
    <property type="evidence" value="ECO:0007669"/>
    <property type="project" value="TreeGrafter"/>
</dbReference>
<dbReference type="SUPFAM" id="SSF54695">
    <property type="entry name" value="POZ domain"/>
    <property type="match status" value="2"/>
</dbReference>
<evidence type="ECO:0000313" key="5">
    <source>
        <dbReference type="Proteomes" id="UP000215902"/>
    </source>
</evidence>
<reference evidence="4 5" key="1">
    <citation type="submission" date="2017-06" db="EMBL/GenBank/DDBJ databases">
        <title>A platform for efficient transgenesis in Macrostomum lignano, a flatworm model organism for stem cell research.</title>
        <authorList>
            <person name="Berezikov E."/>
        </authorList>
    </citation>
    <scope>NUCLEOTIDE SEQUENCE [LARGE SCALE GENOMIC DNA]</scope>
    <source>
        <strain evidence="4">DV1</strain>
        <tissue evidence="4">Whole organism</tissue>
    </source>
</reference>
<dbReference type="Pfam" id="PF00651">
    <property type="entry name" value="BTB"/>
    <property type="match status" value="2"/>
</dbReference>
<feature type="domain" description="BTB" evidence="3">
    <location>
        <begin position="112"/>
        <end position="197"/>
    </location>
</feature>
<accession>A0A267DDG7</accession>
<evidence type="ECO:0000256" key="1">
    <source>
        <dbReference type="ARBA" id="ARBA00022737"/>
    </source>
</evidence>
<dbReference type="InterPro" id="IPR044515">
    <property type="entry name" value="ABTB1"/>
</dbReference>
<dbReference type="EMBL" id="NIVC01004718">
    <property type="protein sequence ID" value="PAA46737.1"/>
    <property type="molecule type" value="Genomic_DNA"/>
</dbReference>
<protein>
    <recommendedName>
        <fullName evidence="3">BTB domain-containing protein</fullName>
    </recommendedName>
</protein>
<keyword evidence="2" id="KW-0040">ANK repeat</keyword>
<comment type="caution">
    <text evidence="4">The sequence shown here is derived from an EMBL/GenBank/DDBJ whole genome shotgun (WGS) entry which is preliminary data.</text>
</comment>
<dbReference type="InterPro" id="IPR011333">
    <property type="entry name" value="SKP1/BTB/POZ_sf"/>
</dbReference>
<keyword evidence="1" id="KW-0677">Repeat</keyword>
<organism evidence="4 5">
    <name type="scientific">Macrostomum lignano</name>
    <dbReference type="NCBI Taxonomy" id="282301"/>
    <lineage>
        <taxon>Eukaryota</taxon>
        <taxon>Metazoa</taxon>
        <taxon>Spiralia</taxon>
        <taxon>Lophotrochozoa</taxon>
        <taxon>Platyhelminthes</taxon>
        <taxon>Rhabditophora</taxon>
        <taxon>Macrostomorpha</taxon>
        <taxon>Macrostomida</taxon>
        <taxon>Macrostomidae</taxon>
        <taxon>Macrostomum</taxon>
    </lineage>
</organism>
<dbReference type="SMART" id="SM00225">
    <property type="entry name" value="BTB"/>
    <property type="match status" value="1"/>
</dbReference>
<dbReference type="PANTHER" id="PTHR46231">
    <property type="entry name" value="ANKYRIN REPEAT AND BTB/POZ DOMAIN-CONTAINING PROTEIN 1"/>
    <property type="match status" value="1"/>
</dbReference>
<dbReference type="PROSITE" id="PS50097">
    <property type="entry name" value="BTB"/>
    <property type="match status" value="1"/>
</dbReference>
<name>A0A267DDG7_9PLAT</name>
<dbReference type="STRING" id="282301.A0A267DDG7"/>
<keyword evidence="5" id="KW-1185">Reference proteome</keyword>
<dbReference type="AlphaFoldDB" id="A0A267DDG7"/>
<dbReference type="CDD" id="cd18497">
    <property type="entry name" value="BACK_ABTB1_BPOZ"/>
    <property type="match status" value="1"/>
</dbReference>
<evidence type="ECO:0000259" key="3">
    <source>
        <dbReference type="PROSITE" id="PS50097"/>
    </source>
</evidence>
<dbReference type="Proteomes" id="UP000215902">
    <property type="component" value="Unassembled WGS sequence"/>
</dbReference>
<sequence>QVSVRSPRIDSDSFRALLQYLYTGRVEIRLDRLDSLLRLADKTELEELRARLLQRQSGLDGLRAAKPGMRVTTIVLDPDMDQVKRDLAFLANQATPPHLLPEAESDRISCYPDLCLEAESSSEDSVDSPDVASRQFLCHRAFVCGRSDYFRAAVDSELSDADWLADGIRHLRLRCLSFGELASVVAYVYSDQLVISRDDDLDDSSSFAAILALMSAADLLLLPGLKRLCAGRLETRLDCDNVADVLRLSRLMRLPRLEDRCAEYCARHLSEVLPRSDFRLLIMEDAASVRDRQEADTIDIIDQVRSHLPRGARSAQLNQDIDQCLEELGLEA</sequence>
<dbReference type="InterPro" id="IPR000210">
    <property type="entry name" value="BTB/POZ_dom"/>
</dbReference>
<dbReference type="Gene3D" id="3.30.710.10">
    <property type="entry name" value="Potassium Channel Kv1.1, Chain A"/>
    <property type="match status" value="2"/>
</dbReference>
<dbReference type="GO" id="GO:0005737">
    <property type="term" value="C:cytoplasm"/>
    <property type="evidence" value="ECO:0007669"/>
    <property type="project" value="TreeGrafter"/>
</dbReference>
<evidence type="ECO:0000256" key="2">
    <source>
        <dbReference type="ARBA" id="ARBA00023043"/>
    </source>
</evidence>
<dbReference type="PANTHER" id="PTHR46231:SF1">
    <property type="entry name" value="ANKYRIN REPEAT AND BTB_POZ DOMAIN-CONTAINING PROTEIN 1"/>
    <property type="match status" value="1"/>
</dbReference>
<proteinExistence type="predicted"/>
<gene>
    <name evidence="4" type="ORF">BOX15_Mlig003335g1</name>
</gene>
<feature type="non-terminal residue" evidence="4">
    <location>
        <position position="1"/>
    </location>
</feature>
<evidence type="ECO:0000313" key="4">
    <source>
        <dbReference type="EMBL" id="PAA46737.1"/>
    </source>
</evidence>
<dbReference type="OrthoDB" id="684045at2759"/>